<keyword evidence="14" id="KW-0464">Manganese</keyword>
<evidence type="ECO:0000256" key="10">
    <source>
        <dbReference type="ARBA" id="ARBA00022679"/>
    </source>
</evidence>
<evidence type="ECO:0000256" key="14">
    <source>
        <dbReference type="ARBA" id="ARBA00023211"/>
    </source>
</evidence>
<dbReference type="InterPro" id="IPR029044">
    <property type="entry name" value="Nucleotide-diphossugar_trans"/>
</dbReference>
<comment type="subunit">
    <text evidence="15">Component of the dolichol-phosphate mannose (DPM) synthase complex.</text>
</comment>
<evidence type="ECO:0000256" key="3">
    <source>
        <dbReference type="ARBA" id="ARBA00001946"/>
    </source>
</evidence>
<dbReference type="UniPathway" id="UPA00378"/>
<evidence type="ECO:0000313" key="18">
    <source>
        <dbReference type="Proteomes" id="UP000267096"/>
    </source>
</evidence>
<evidence type="ECO:0000313" key="19">
    <source>
        <dbReference type="WBParaSite" id="ASIM_0001093401-mRNA-1"/>
    </source>
</evidence>
<dbReference type="PANTHER" id="PTHR43398:SF1">
    <property type="entry name" value="DOLICHOL-PHOSPHATE MANNOSYLTRANSFERASE SUBUNIT 1"/>
    <property type="match status" value="1"/>
</dbReference>
<comment type="pathway">
    <text evidence="5 15">Protein modification; protein glycosylation.</text>
</comment>
<keyword evidence="11" id="KW-0479">Metal-binding</keyword>
<dbReference type="OrthoDB" id="2603at2759"/>
<evidence type="ECO:0000256" key="15">
    <source>
        <dbReference type="RuleBase" id="RU365083"/>
    </source>
</evidence>
<keyword evidence="13" id="KW-0460">Magnesium</keyword>
<accession>A0A0M3JSH6</accession>
<dbReference type="GO" id="GO:0006488">
    <property type="term" value="P:dolichol-linked oligosaccharide biosynthetic process"/>
    <property type="evidence" value="ECO:0007669"/>
    <property type="project" value="TreeGrafter"/>
</dbReference>
<keyword evidence="10 15" id="KW-0808">Transferase</keyword>
<dbReference type="CDD" id="cd06442">
    <property type="entry name" value="DPM1_like"/>
    <property type="match status" value="1"/>
</dbReference>
<feature type="domain" description="Glycosyltransferase 2-like" evidence="16">
    <location>
        <begin position="13"/>
        <end position="183"/>
    </location>
</feature>
<evidence type="ECO:0000256" key="2">
    <source>
        <dbReference type="ARBA" id="ARBA00001936"/>
    </source>
</evidence>
<proteinExistence type="inferred from homology"/>
<evidence type="ECO:0000256" key="11">
    <source>
        <dbReference type="ARBA" id="ARBA00022723"/>
    </source>
</evidence>
<evidence type="ECO:0000256" key="8">
    <source>
        <dbReference type="ARBA" id="ARBA00014858"/>
    </source>
</evidence>
<comment type="subcellular location">
    <subcellularLocation>
        <location evidence="4 15">Endoplasmic reticulum</location>
    </subcellularLocation>
</comment>
<comment type="cofactor">
    <cofactor evidence="2">
        <name>Mn(2+)</name>
        <dbReference type="ChEBI" id="CHEBI:29035"/>
    </cofactor>
</comment>
<evidence type="ECO:0000313" key="17">
    <source>
        <dbReference type="EMBL" id="VDK43070.1"/>
    </source>
</evidence>
<reference evidence="19" key="1">
    <citation type="submission" date="2017-02" db="UniProtKB">
        <authorList>
            <consortium name="WormBaseParasite"/>
        </authorList>
    </citation>
    <scope>IDENTIFICATION</scope>
</reference>
<dbReference type="GO" id="GO:0005789">
    <property type="term" value="C:endoplasmic reticulum membrane"/>
    <property type="evidence" value="ECO:0007669"/>
    <property type="project" value="TreeGrafter"/>
</dbReference>
<sequence>MMHTGDALKPTYSILLPTYNERENLPICVFLIEKYFRNTSFTYEVIIVDDNSPDGTQEIARKLQKEFGENKIILRPRAGKLGLGTAYTHGLKSARGDFIILMDADLSHHPKFIRQMIDLQRSKNYDIVTGTRYALGGGVAGWDLKRKTISRGANFLAQFLLNPGVSDLTGSFRLYRKEVLAKLIADSISKGYVFQMEMMFRARKLGYKIGEVPISFVDRFYGESKLGGQEIVDYVKGLLYLFVFV</sequence>
<reference evidence="17 18" key="2">
    <citation type="submission" date="2018-11" db="EMBL/GenBank/DDBJ databases">
        <authorList>
            <consortium name="Pathogen Informatics"/>
        </authorList>
    </citation>
    <scope>NUCLEOTIDE SEQUENCE [LARGE SCALE GENOMIC DNA]</scope>
</reference>
<evidence type="ECO:0000256" key="6">
    <source>
        <dbReference type="ARBA" id="ARBA00006739"/>
    </source>
</evidence>
<comment type="function">
    <text evidence="15">Transfers mannose from GDP-mannose to dolichol monophosphate to form dolichol phosphate mannose (Dol-P-Man) which is the mannosyl donor in pathways leading to N-glycosylation, glycosyl phosphatidylinositol membrane anchoring, and O-mannosylation of proteins.</text>
</comment>
<comment type="similarity">
    <text evidence="6 15">Belongs to the glycosyltransferase 2 family.</text>
</comment>
<name>A0A0M3JSH6_ANISI</name>
<dbReference type="InterPro" id="IPR039528">
    <property type="entry name" value="DPM1-like"/>
</dbReference>
<protein>
    <recommendedName>
        <fullName evidence="8 15">Dolichol-phosphate mannosyltransferase subunit 1</fullName>
        <ecNumber evidence="7 15">2.4.1.83</ecNumber>
    </recommendedName>
</protein>
<dbReference type="GO" id="GO:0006506">
    <property type="term" value="P:GPI anchor biosynthetic process"/>
    <property type="evidence" value="ECO:0007669"/>
    <property type="project" value="TreeGrafter"/>
</dbReference>
<dbReference type="InterPro" id="IPR001173">
    <property type="entry name" value="Glyco_trans_2-like"/>
</dbReference>
<dbReference type="EMBL" id="UYRR01031001">
    <property type="protein sequence ID" value="VDK43070.1"/>
    <property type="molecule type" value="Genomic_DNA"/>
</dbReference>
<dbReference type="GO" id="GO:0035269">
    <property type="term" value="P:protein O-linked glycosylation via mannose"/>
    <property type="evidence" value="ECO:0007669"/>
    <property type="project" value="TreeGrafter"/>
</dbReference>
<dbReference type="EC" id="2.4.1.83" evidence="7 15"/>
<evidence type="ECO:0000256" key="4">
    <source>
        <dbReference type="ARBA" id="ARBA00004240"/>
    </source>
</evidence>
<keyword evidence="18" id="KW-1185">Reference proteome</keyword>
<dbReference type="SUPFAM" id="SSF53448">
    <property type="entry name" value="Nucleotide-diphospho-sugar transferases"/>
    <property type="match status" value="1"/>
</dbReference>
<evidence type="ECO:0000256" key="1">
    <source>
        <dbReference type="ARBA" id="ARBA00001913"/>
    </source>
</evidence>
<evidence type="ECO:0000256" key="9">
    <source>
        <dbReference type="ARBA" id="ARBA00022676"/>
    </source>
</evidence>
<dbReference type="Pfam" id="PF00535">
    <property type="entry name" value="Glycos_transf_2"/>
    <property type="match status" value="1"/>
</dbReference>
<keyword evidence="12 15" id="KW-0256">Endoplasmic reticulum</keyword>
<evidence type="ECO:0000256" key="12">
    <source>
        <dbReference type="ARBA" id="ARBA00022824"/>
    </source>
</evidence>
<dbReference type="PANTHER" id="PTHR43398">
    <property type="entry name" value="DOLICHOL-PHOSPHATE MANNOSYLTRANSFERASE SUBUNIT 1"/>
    <property type="match status" value="1"/>
</dbReference>
<dbReference type="GO" id="GO:0046872">
    <property type="term" value="F:metal ion binding"/>
    <property type="evidence" value="ECO:0007669"/>
    <property type="project" value="UniProtKB-KW"/>
</dbReference>
<comment type="cofactor">
    <cofactor evidence="3">
        <name>Mg(2+)</name>
        <dbReference type="ChEBI" id="CHEBI:18420"/>
    </cofactor>
</comment>
<organism evidence="19">
    <name type="scientific">Anisakis simplex</name>
    <name type="common">Herring worm</name>
    <dbReference type="NCBI Taxonomy" id="6269"/>
    <lineage>
        <taxon>Eukaryota</taxon>
        <taxon>Metazoa</taxon>
        <taxon>Ecdysozoa</taxon>
        <taxon>Nematoda</taxon>
        <taxon>Chromadorea</taxon>
        <taxon>Rhabditida</taxon>
        <taxon>Spirurina</taxon>
        <taxon>Ascaridomorpha</taxon>
        <taxon>Ascaridoidea</taxon>
        <taxon>Anisakidae</taxon>
        <taxon>Anisakis</taxon>
        <taxon>Anisakis simplex complex</taxon>
    </lineage>
</organism>
<dbReference type="Gene3D" id="3.90.550.10">
    <property type="entry name" value="Spore Coat Polysaccharide Biosynthesis Protein SpsA, Chain A"/>
    <property type="match status" value="1"/>
</dbReference>
<gene>
    <name evidence="17" type="ORF">ASIM_LOCUS10492</name>
</gene>
<comment type="catalytic activity">
    <reaction evidence="15">
        <text>a di-trans,poly-cis-dolichyl phosphate + GDP-alpha-D-mannose = a di-trans,poly-cis-dolichyl beta-D-mannosyl phosphate + GDP</text>
        <dbReference type="Rhea" id="RHEA:21184"/>
        <dbReference type="Rhea" id="RHEA-COMP:19498"/>
        <dbReference type="Rhea" id="RHEA-COMP:19501"/>
        <dbReference type="ChEBI" id="CHEBI:57527"/>
        <dbReference type="ChEBI" id="CHEBI:57683"/>
        <dbReference type="ChEBI" id="CHEBI:58189"/>
        <dbReference type="ChEBI" id="CHEBI:58211"/>
    </reaction>
</comment>
<evidence type="ECO:0000256" key="5">
    <source>
        <dbReference type="ARBA" id="ARBA00004922"/>
    </source>
</evidence>
<dbReference type="AlphaFoldDB" id="A0A0M3JSH6"/>
<evidence type="ECO:0000259" key="16">
    <source>
        <dbReference type="Pfam" id="PF00535"/>
    </source>
</evidence>
<dbReference type="Proteomes" id="UP000267096">
    <property type="component" value="Unassembled WGS sequence"/>
</dbReference>
<keyword evidence="9 15" id="KW-0328">Glycosyltransferase</keyword>
<evidence type="ECO:0000256" key="13">
    <source>
        <dbReference type="ARBA" id="ARBA00022842"/>
    </source>
</evidence>
<dbReference type="FunFam" id="3.90.550.10:FF:000036">
    <property type="entry name" value="Dolichol-phosphate mannosyltransferase subunit 1"/>
    <property type="match status" value="1"/>
</dbReference>
<evidence type="ECO:0000256" key="7">
    <source>
        <dbReference type="ARBA" id="ARBA00012704"/>
    </source>
</evidence>
<dbReference type="WBParaSite" id="ASIM_0001093401-mRNA-1">
    <property type="protein sequence ID" value="ASIM_0001093401-mRNA-1"/>
    <property type="gene ID" value="ASIM_0001093401"/>
</dbReference>
<comment type="cofactor">
    <cofactor evidence="1">
        <name>Ca(2+)</name>
        <dbReference type="ChEBI" id="CHEBI:29108"/>
    </cofactor>
</comment>
<dbReference type="GO" id="GO:0004582">
    <property type="term" value="F:dolichyl-phosphate beta-D-mannosyltransferase activity"/>
    <property type="evidence" value="ECO:0007669"/>
    <property type="project" value="UniProtKB-UniRule"/>
</dbReference>